<evidence type="ECO:0000313" key="3">
    <source>
        <dbReference type="Proteomes" id="UP001258017"/>
    </source>
</evidence>
<reference evidence="2" key="2">
    <citation type="journal article" date="2023" name="Commun. Biol.">
        <title>Intrasexual cuticular hydrocarbon dimorphism in a wasp sheds light on hydrocarbon biosynthesis genes in Hymenoptera.</title>
        <authorList>
            <person name="Moris V.C."/>
            <person name="Podsiadlowski L."/>
            <person name="Martin S."/>
            <person name="Oeyen J.P."/>
            <person name="Donath A."/>
            <person name="Petersen M."/>
            <person name="Wilbrandt J."/>
            <person name="Misof B."/>
            <person name="Liedtke D."/>
            <person name="Thamm M."/>
            <person name="Scheiner R."/>
            <person name="Schmitt T."/>
            <person name="Niehuis O."/>
        </authorList>
    </citation>
    <scope>NUCLEOTIDE SEQUENCE</scope>
    <source>
        <strain evidence="2">GBR_01_08_01A</strain>
    </source>
</reference>
<dbReference type="Proteomes" id="UP001258017">
    <property type="component" value="Unassembled WGS sequence"/>
</dbReference>
<feature type="region of interest" description="Disordered" evidence="1">
    <location>
        <begin position="581"/>
        <end position="646"/>
    </location>
</feature>
<protein>
    <submittedName>
        <fullName evidence="2">Uncharacterized protein</fullName>
    </submittedName>
</protein>
<name>A0AAD9RBL8_9HYME</name>
<dbReference type="InterPro" id="IPR052394">
    <property type="entry name" value="LRR-containing"/>
</dbReference>
<dbReference type="PANTHER" id="PTHR24114:SF2">
    <property type="entry name" value="F-BOX DOMAIN-CONTAINING PROTEIN-RELATED"/>
    <property type="match status" value="1"/>
</dbReference>
<accession>A0AAD9RBL8</accession>
<dbReference type="AlphaFoldDB" id="A0AAD9RBL8"/>
<gene>
    <name evidence="2" type="ORF">KPH14_005791</name>
</gene>
<dbReference type="InterPro" id="IPR032675">
    <property type="entry name" value="LRR_dom_sf"/>
</dbReference>
<dbReference type="SUPFAM" id="SSF52047">
    <property type="entry name" value="RNI-like"/>
    <property type="match status" value="1"/>
</dbReference>
<feature type="compositionally biased region" description="Basic residues" evidence="1">
    <location>
        <begin position="610"/>
        <end position="622"/>
    </location>
</feature>
<keyword evidence="3" id="KW-1185">Reference proteome</keyword>
<feature type="compositionally biased region" description="Acidic residues" evidence="1">
    <location>
        <begin position="43"/>
        <end position="55"/>
    </location>
</feature>
<feature type="compositionally biased region" description="Basic and acidic residues" evidence="1">
    <location>
        <begin position="585"/>
        <end position="609"/>
    </location>
</feature>
<comment type="caution">
    <text evidence="2">The sequence shown here is derived from an EMBL/GenBank/DDBJ whole genome shotgun (WGS) entry which is preliminary data.</text>
</comment>
<proteinExistence type="predicted"/>
<feature type="region of interest" description="Disordered" evidence="1">
    <location>
        <begin position="34"/>
        <end position="55"/>
    </location>
</feature>
<dbReference type="Gene3D" id="3.80.10.10">
    <property type="entry name" value="Ribonuclease Inhibitor"/>
    <property type="match status" value="1"/>
</dbReference>
<organism evidence="2 3">
    <name type="scientific">Odynerus spinipes</name>
    <dbReference type="NCBI Taxonomy" id="1348599"/>
    <lineage>
        <taxon>Eukaryota</taxon>
        <taxon>Metazoa</taxon>
        <taxon>Ecdysozoa</taxon>
        <taxon>Arthropoda</taxon>
        <taxon>Hexapoda</taxon>
        <taxon>Insecta</taxon>
        <taxon>Pterygota</taxon>
        <taxon>Neoptera</taxon>
        <taxon>Endopterygota</taxon>
        <taxon>Hymenoptera</taxon>
        <taxon>Apocrita</taxon>
        <taxon>Aculeata</taxon>
        <taxon>Vespoidea</taxon>
        <taxon>Vespidae</taxon>
        <taxon>Eumeninae</taxon>
        <taxon>Odynerus</taxon>
    </lineage>
</organism>
<evidence type="ECO:0000313" key="2">
    <source>
        <dbReference type="EMBL" id="KAK2576460.1"/>
    </source>
</evidence>
<reference evidence="2" key="1">
    <citation type="submission" date="2021-08" db="EMBL/GenBank/DDBJ databases">
        <authorList>
            <person name="Misof B."/>
            <person name="Oliver O."/>
            <person name="Podsiadlowski L."/>
            <person name="Donath A."/>
            <person name="Peters R."/>
            <person name="Mayer C."/>
            <person name="Rust J."/>
            <person name="Gunkel S."/>
            <person name="Lesny P."/>
            <person name="Martin S."/>
            <person name="Oeyen J.P."/>
            <person name="Petersen M."/>
            <person name="Panagiotis P."/>
            <person name="Wilbrandt J."/>
            <person name="Tanja T."/>
        </authorList>
    </citation>
    <scope>NUCLEOTIDE SEQUENCE</scope>
    <source>
        <strain evidence="2">GBR_01_08_01A</strain>
        <tissue evidence="2">Thorax + abdomen</tissue>
    </source>
</reference>
<dbReference type="SMART" id="SM00368">
    <property type="entry name" value="LRR_RI"/>
    <property type="match status" value="7"/>
</dbReference>
<dbReference type="Pfam" id="PF13516">
    <property type="entry name" value="LRR_6"/>
    <property type="match status" value="1"/>
</dbReference>
<sequence length="646" mass="73576">MTNTQEDVSNSVQVYLDHYPDYYYESWNEEYEEEALEDYREDSVEEESSETSEDSEILNAFFTGFDLQDKLAASRAQEKKKRLQKLLGAVRKKDDDVSVETIITPEEKVVASESATSESSIHPCLKDIDISDSQMKLSNLATAYPIPNDPGISPAFSVLVTQESFEEGGIYRFIDHVKSKGLKPIRSIVKMLETECIDLRFYGIDSRIVEIICYAVQNNASIQTIDMTDNWLTKAACYHLGELLKKNTLINLILSKCRIGPAGAEGLRDGLALTSFLVRLDLNACDLDAKGLEIIASATRDNESLEELCLANNNLNIDCTDHLCYLIAYSKSIKWLDLSWNSLFDEATWRALARVMPNNYILIGLNVAWNGIAKECVRYLTIILRRSHLEVLDLRSNMLTASDVEAMWKTLSKNNVLEELYLGSNPLGTEGVFTLVSSLTLEKSPDSNLRLLNLENVWGDKNVIPELEKIENEKPWLQIKLGGIFSSYELVGPDVMTILLRRAAYEAMAQKRKKRRRNFGHFVLTLTDRPIRRGKFRQLIRDFRLRLSKSLIDEIIAAFPAPRKTVDQGLLKAVYLKEFPNTKPPPEKPSKKKGKAEVKEEIKEEETLKPKQKPKSKRKSRVKPVDMQEIGEEEAEDDWYNDADLY</sequence>
<evidence type="ECO:0000256" key="1">
    <source>
        <dbReference type="SAM" id="MobiDB-lite"/>
    </source>
</evidence>
<feature type="compositionally biased region" description="Acidic residues" evidence="1">
    <location>
        <begin position="629"/>
        <end position="646"/>
    </location>
</feature>
<dbReference type="PANTHER" id="PTHR24114">
    <property type="entry name" value="LEUCINE RICH REPEAT FAMILY PROTEIN"/>
    <property type="match status" value="1"/>
</dbReference>
<dbReference type="EMBL" id="JAIFRP010004406">
    <property type="protein sequence ID" value="KAK2576460.1"/>
    <property type="molecule type" value="Genomic_DNA"/>
</dbReference>
<dbReference type="InterPro" id="IPR001611">
    <property type="entry name" value="Leu-rich_rpt"/>
</dbReference>